<reference evidence="1" key="1">
    <citation type="submission" date="2021-10" db="EMBL/GenBank/DDBJ databases">
        <title>De novo Genome Assembly of Clathrus columnatus (Basidiomycota, Fungi) Using Illumina and Nanopore Sequence Data.</title>
        <authorList>
            <person name="Ogiso-Tanaka E."/>
            <person name="Itagaki H."/>
            <person name="Hosoya T."/>
            <person name="Hosaka K."/>
        </authorList>
    </citation>
    <scope>NUCLEOTIDE SEQUENCE</scope>
    <source>
        <strain evidence="1">MO-923</strain>
    </source>
</reference>
<keyword evidence="2" id="KW-1185">Reference proteome</keyword>
<dbReference type="Proteomes" id="UP001050691">
    <property type="component" value="Unassembled WGS sequence"/>
</dbReference>
<accession>A0AAV5A5R8</accession>
<evidence type="ECO:0000313" key="2">
    <source>
        <dbReference type="Proteomes" id="UP001050691"/>
    </source>
</evidence>
<protein>
    <submittedName>
        <fullName evidence="1">Uncharacterized protein</fullName>
    </submittedName>
</protein>
<comment type="caution">
    <text evidence="1">The sequence shown here is derived from an EMBL/GenBank/DDBJ whole genome shotgun (WGS) entry which is preliminary data.</text>
</comment>
<evidence type="ECO:0000313" key="1">
    <source>
        <dbReference type="EMBL" id="GJJ09959.1"/>
    </source>
</evidence>
<dbReference type="EMBL" id="BPWL01000004">
    <property type="protein sequence ID" value="GJJ09959.1"/>
    <property type="molecule type" value="Genomic_DNA"/>
</dbReference>
<gene>
    <name evidence="1" type="ORF">Clacol_004184</name>
</gene>
<organism evidence="1 2">
    <name type="scientific">Clathrus columnatus</name>
    <dbReference type="NCBI Taxonomy" id="1419009"/>
    <lineage>
        <taxon>Eukaryota</taxon>
        <taxon>Fungi</taxon>
        <taxon>Dikarya</taxon>
        <taxon>Basidiomycota</taxon>
        <taxon>Agaricomycotina</taxon>
        <taxon>Agaricomycetes</taxon>
        <taxon>Phallomycetidae</taxon>
        <taxon>Phallales</taxon>
        <taxon>Clathraceae</taxon>
        <taxon>Clathrus</taxon>
    </lineage>
</organism>
<dbReference type="AlphaFoldDB" id="A0AAV5A5R8"/>
<name>A0AAV5A5R8_9AGAM</name>
<sequence>MEWRTIAALPHNPTIHSKVDFKGSTILNAKLKILSQADLGDYAQFLAFPIDGEMCDCLVFGVNNPDTGAHSPLLPMERYAKIRDIIKAEEKPAWWRLRLNRSRHGEN</sequence>
<proteinExistence type="predicted"/>